<dbReference type="EMBL" id="FZOO01000001">
    <property type="protein sequence ID" value="SNS03002.1"/>
    <property type="molecule type" value="Genomic_DNA"/>
</dbReference>
<keyword evidence="4" id="KW-1185">Reference proteome</keyword>
<proteinExistence type="predicted"/>
<name>A0A239B5T8_9ACTN</name>
<feature type="compositionally biased region" description="Low complexity" evidence="1">
    <location>
        <begin position="450"/>
        <end position="471"/>
    </location>
</feature>
<feature type="compositionally biased region" description="Low complexity" evidence="1">
    <location>
        <begin position="1"/>
        <end position="12"/>
    </location>
</feature>
<dbReference type="SUPFAM" id="SSF69572">
    <property type="entry name" value="Activating enzymes of the ubiquitin-like proteins"/>
    <property type="match status" value="1"/>
</dbReference>
<reference evidence="4" key="1">
    <citation type="submission" date="2017-06" db="EMBL/GenBank/DDBJ databases">
        <authorList>
            <person name="Varghese N."/>
            <person name="Submissions S."/>
        </authorList>
    </citation>
    <scope>NUCLEOTIDE SEQUENCE [LARGE SCALE GENOMIC DNA]</scope>
    <source>
        <strain evidence="4">DSM 46839</strain>
    </source>
</reference>
<feature type="region of interest" description="Disordered" evidence="1">
    <location>
        <begin position="1"/>
        <end position="21"/>
    </location>
</feature>
<organism evidence="3 4">
    <name type="scientific">Geodermatophilus pulveris</name>
    <dbReference type="NCBI Taxonomy" id="1564159"/>
    <lineage>
        <taxon>Bacteria</taxon>
        <taxon>Bacillati</taxon>
        <taxon>Actinomycetota</taxon>
        <taxon>Actinomycetes</taxon>
        <taxon>Geodermatophilales</taxon>
        <taxon>Geodermatophilaceae</taxon>
        <taxon>Geodermatophilus</taxon>
    </lineage>
</organism>
<feature type="domain" description="THIF-type NAD/FAD binding fold" evidence="2">
    <location>
        <begin position="153"/>
        <end position="367"/>
    </location>
</feature>
<evidence type="ECO:0000259" key="2">
    <source>
        <dbReference type="Pfam" id="PF00899"/>
    </source>
</evidence>
<dbReference type="Gene3D" id="3.40.50.720">
    <property type="entry name" value="NAD(P)-binding Rossmann-like Domain"/>
    <property type="match status" value="1"/>
</dbReference>
<dbReference type="AlphaFoldDB" id="A0A239B5T8"/>
<evidence type="ECO:0000313" key="4">
    <source>
        <dbReference type="Proteomes" id="UP000198373"/>
    </source>
</evidence>
<dbReference type="Pfam" id="PF00899">
    <property type="entry name" value="ThiF"/>
    <property type="match status" value="1"/>
</dbReference>
<dbReference type="Proteomes" id="UP000198373">
    <property type="component" value="Unassembled WGS sequence"/>
</dbReference>
<accession>A0A239B5T8</accession>
<gene>
    <name evidence="3" type="ORF">SAMN06893096_101447</name>
</gene>
<evidence type="ECO:0000256" key="1">
    <source>
        <dbReference type="SAM" id="MobiDB-lite"/>
    </source>
</evidence>
<evidence type="ECO:0000313" key="3">
    <source>
        <dbReference type="EMBL" id="SNS03002.1"/>
    </source>
</evidence>
<dbReference type="GO" id="GO:0008641">
    <property type="term" value="F:ubiquitin-like modifier activating enzyme activity"/>
    <property type="evidence" value="ECO:0007669"/>
    <property type="project" value="InterPro"/>
</dbReference>
<protein>
    <submittedName>
        <fullName evidence="3">ThiF family protein</fullName>
    </submittedName>
</protein>
<feature type="compositionally biased region" description="Basic and acidic residues" evidence="1">
    <location>
        <begin position="416"/>
        <end position="447"/>
    </location>
</feature>
<dbReference type="InterPro" id="IPR035985">
    <property type="entry name" value="Ubiquitin-activating_enz"/>
</dbReference>
<sequence>MPPSRACGGRQRAGARRWHPARVADTAHPLLPPGVPLLHLPRPGGGEDVQVGGADSRDGLRVSPGPAGLTSLLRGLDGRRTQRAVVAEAAEDGHDPAAVSALLDGLRSTGLLVDLDPADLLAADAGPAAQARTRSELPTATAPAAGARWRARRAATVVVDGATRVGVPLAAVLAASGVGRVSVRDDGVTAAGDAVVGGLGAEDEGRPRTVAAADAVRRASPLTDLRPVPPGRAPDLVVLTRPWAACDPLAADLQRRGVRHLVATVRGETGVVGPLVVPGATGCLRCADLHRRDADPRWPALAAQLAAGPAAPGGATVTCLATAVTAAVQVLALVDGSGAPATLGTTVELRPPDLLPRTRRWPAHPACGCVPGIDGVARPPASGGSADRGTMGPQCASGPGPGQVPPRPGPTGASEEDTRERACERTQEHADEEHPAGRRRPGGDHVSELASSRTDTAAPRARTTSAGEEDA</sequence>
<feature type="region of interest" description="Disordered" evidence="1">
    <location>
        <begin position="378"/>
        <end position="471"/>
    </location>
</feature>
<dbReference type="InterPro" id="IPR000594">
    <property type="entry name" value="ThiF_NAD_FAD-bd"/>
</dbReference>